<evidence type="ECO:0008006" key="4">
    <source>
        <dbReference type="Google" id="ProtNLM"/>
    </source>
</evidence>
<reference evidence="3" key="1">
    <citation type="journal article" date="2019" name="Int. J. Syst. Evol. Microbiol.">
        <title>The Global Catalogue of Microorganisms (GCM) 10K type strain sequencing project: providing services to taxonomists for standard genome sequencing and annotation.</title>
        <authorList>
            <consortium name="The Broad Institute Genomics Platform"/>
            <consortium name="The Broad Institute Genome Sequencing Center for Infectious Disease"/>
            <person name="Wu L."/>
            <person name="Ma J."/>
        </authorList>
    </citation>
    <scope>NUCLEOTIDE SEQUENCE [LARGE SCALE GENOMIC DNA]</scope>
    <source>
        <strain evidence="3">JCM 32105</strain>
    </source>
</reference>
<feature type="chain" id="PRO_5046021606" description="Lipoprotein" evidence="1">
    <location>
        <begin position="20"/>
        <end position="76"/>
    </location>
</feature>
<dbReference type="EMBL" id="BAABFA010000005">
    <property type="protein sequence ID" value="GAA4461399.1"/>
    <property type="molecule type" value="Genomic_DNA"/>
</dbReference>
<proteinExistence type="predicted"/>
<keyword evidence="1" id="KW-0732">Signal</keyword>
<keyword evidence="3" id="KW-1185">Reference proteome</keyword>
<feature type="signal peptide" evidence="1">
    <location>
        <begin position="1"/>
        <end position="19"/>
    </location>
</feature>
<comment type="caution">
    <text evidence="2">The sequence shown here is derived from an EMBL/GenBank/DDBJ whole genome shotgun (WGS) entry which is preliminary data.</text>
</comment>
<evidence type="ECO:0000256" key="1">
    <source>
        <dbReference type="SAM" id="SignalP"/>
    </source>
</evidence>
<organism evidence="2 3">
    <name type="scientific">Nemorincola caseinilytica</name>
    <dbReference type="NCBI Taxonomy" id="2054315"/>
    <lineage>
        <taxon>Bacteria</taxon>
        <taxon>Pseudomonadati</taxon>
        <taxon>Bacteroidota</taxon>
        <taxon>Chitinophagia</taxon>
        <taxon>Chitinophagales</taxon>
        <taxon>Chitinophagaceae</taxon>
        <taxon>Nemorincola</taxon>
    </lineage>
</organism>
<dbReference type="PROSITE" id="PS51257">
    <property type="entry name" value="PROKAR_LIPOPROTEIN"/>
    <property type="match status" value="1"/>
</dbReference>
<accession>A0ABP8N4X3</accession>
<name>A0ABP8N4X3_9BACT</name>
<dbReference type="RefSeq" id="WP_345078328.1">
    <property type="nucleotide sequence ID" value="NZ_BAABFA010000005.1"/>
</dbReference>
<evidence type="ECO:0000313" key="3">
    <source>
        <dbReference type="Proteomes" id="UP001500067"/>
    </source>
</evidence>
<protein>
    <recommendedName>
        <fullName evidence="4">Lipoprotein</fullName>
    </recommendedName>
</protein>
<gene>
    <name evidence="2" type="ORF">GCM10023093_05980</name>
</gene>
<sequence>MKRMLFLALCAIFTVGLFSCKKTYVCKCTSYGTNYYSRTTNYDLWEMNRKTANYRCKERTYKPQGAKAYTECKLIE</sequence>
<evidence type="ECO:0000313" key="2">
    <source>
        <dbReference type="EMBL" id="GAA4461399.1"/>
    </source>
</evidence>
<dbReference type="Proteomes" id="UP001500067">
    <property type="component" value="Unassembled WGS sequence"/>
</dbReference>